<evidence type="ECO:0008006" key="4">
    <source>
        <dbReference type="Google" id="ProtNLM"/>
    </source>
</evidence>
<dbReference type="PROSITE" id="PS51257">
    <property type="entry name" value="PROKAR_LIPOPROTEIN"/>
    <property type="match status" value="1"/>
</dbReference>
<evidence type="ECO:0000313" key="2">
    <source>
        <dbReference type="EMBL" id="MCH6159829.1"/>
    </source>
</evidence>
<keyword evidence="3" id="KW-1185">Reference proteome</keyword>
<name>A0ABS9SU78_9ACTN</name>
<reference evidence="2" key="2">
    <citation type="journal article" date="2023" name="Int. J. Syst. Evol. Microbiol.">
        <title>Streptomyces marispadix sp. nov., isolated from marine beach sediment of the Northern Coast of Portugal.</title>
        <authorList>
            <person name="dos Santos J.D.N."/>
            <person name="Vitorino I.R."/>
            <person name="Kallscheuer N."/>
            <person name="Srivastava A."/>
            <person name="Krautwurst S."/>
            <person name="Marz M."/>
            <person name="Jogler C."/>
            <person name="Lobo Da Cunha A."/>
            <person name="Catita J."/>
            <person name="Goncalves H."/>
            <person name="Gonzalez I."/>
            <person name="Reyes F."/>
            <person name="Lage O.M."/>
        </authorList>
    </citation>
    <scope>NUCLEOTIDE SEQUENCE</scope>
    <source>
        <strain evidence="2">M600PL45_2</strain>
    </source>
</reference>
<feature type="region of interest" description="Disordered" evidence="1">
    <location>
        <begin position="110"/>
        <end position="140"/>
    </location>
</feature>
<dbReference type="RefSeq" id="WP_241057795.1">
    <property type="nucleotide sequence ID" value="NZ_JAKWJU010000002.1"/>
</dbReference>
<reference evidence="2" key="1">
    <citation type="submission" date="2022-03" db="EMBL/GenBank/DDBJ databases">
        <authorList>
            <person name="Santos J.D.N."/>
            <person name="Kallscheuer N."/>
            <person name="Jogler C."/>
            <person name="Lage O.M."/>
        </authorList>
    </citation>
    <scope>NUCLEOTIDE SEQUENCE</scope>
    <source>
        <strain evidence="2">M600PL45_2</strain>
    </source>
</reference>
<comment type="caution">
    <text evidence="2">The sequence shown here is derived from an EMBL/GenBank/DDBJ whole genome shotgun (WGS) entry which is preliminary data.</text>
</comment>
<proteinExistence type="predicted"/>
<evidence type="ECO:0000256" key="1">
    <source>
        <dbReference type="SAM" id="MobiDB-lite"/>
    </source>
</evidence>
<evidence type="ECO:0000313" key="3">
    <source>
        <dbReference type="Proteomes" id="UP001166784"/>
    </source>
</evidence>
<sequence>MVGPGKRSEGGGGVRRRALGAATACTVLAAVCGCGAGAGEDRESRERTAVQRVLDRQAAAVRDGKESAYLAAVDPREDDYRSAQRQVFENLRRLPLTQWSYTVGDVRHAGRSAAGEEGGKQGEKEQKAENARGGGSPGGGLVADVRLRYKLRGDDHSPVSATERLSFAERGGKWYVSGELSGSDRQLWEQGEIGVARGKHSLVLGADRGDDELRALADDADRAVEQVDRAWPRPWPHRVVVESPSSLENMARLLDASPSTYEGIAAVTTGEAGEHTDAPADRIVVNPEAYGELSEEGRQVVVTHESVHVASRTHTSDATPLWLSEGFADWVGYGSTDRKPKEAAAELVRAAEEDRLPRELPTDRAFRFGSDTEALGRAYESGWLACRLIADEWGKEKLLALYLRTGSSQKRQDAAVEEAMRAELGIGQKEFTERWRSYVRRELT</sequence>
<dbReference type="Proteomes" id="UP001166784">
    <property type="component" value="Unassembled WGS sequence"/>
</dbReference>
<protein>
    <recommendedName>
        <fullName evidence="4">Lipoprotein</fullName>
    </recommendedName>
</protein>
<dbReference type="EMBL" id="JAKWJU010000002">
    <property type="protein sequence ID" value="MCH6159829.1"/>
    <property type="molecule type" value="Genomic_DNA"/>
</dbReference>
<organism evidence="2 3">
    <name type="scientific">Streptomyces marispadix</name>
    <dbReference type="NCBI Taxonomy" id="2922868"/>
    <lineage>
        <taxon>Bacteria</taxon>
        <taxon>Bacillati</taxon>
        <taxon>Actinomycetota</taxon>
        <taxon>Actinomycetes</taxon>
        <taxon>Kitasatosporales</taxon>
        <taxon>Streptomycetaceae</taxon>
        <taxon>Streptomyces</taxon>
    </lineage>
</organism>
<accession>A0ABS9SU78</accession>
<gene>
    <name evidence="2" type="ORF">MMA15_05180</name>
</gene>
<feature type="compositionally biased region" description="Basic and acidic residues" evidence="1">
    <location>
        <begin position="117"/>
        <end position="130"/>
    </location>
</feature>